<dbReference type="GO" id="GO:0015288">
    <property type="term" value="F:porin activity"/>
    <property type="evidence" value="ECO:0007669"/>
    <property type="project" value="InterPro"/>
</dbReference>
<dbReference type="InterPro" id="IPR007049">
    <property type="entry name" value="Carb-sel_porin_OprB"/>
</dbReference>
<dbReference type="NCBIfam" id="NF033921">
    <property type="entry name" value="por_somb"/>
    <property type="match status" value="1"/>
</dbReference>
<dbReference type="InterPro" id="IPR038673">
    <property type="entry name" value="OprB_sf"/>
</dbReference>
<dbReference type="EMBL" id="CP045226">
    <property type="protein sequence ID" value="QFS48731.1"/>
    <property type="molecule type" value="Genomic_DNA"/>
</dbReference>
<dbReference type="SUPFAM" id="SSF56935">
    <property type="entry name" value="Porins"/>
    <property type="match status" value="1"/>
</dbReference>
<accession>A0A5P8W849</accession>
<dbReference type="Proteomes" id="UP000326678">
    <property type="component" value="Chromosome Gxm1"/>
</dbReference>
<dbReference type="GO" id="GO:0016020">
    <property type="term" value="C:membrane"/>
    <property type="evidence" value="ECO:0007669"/>
    <property type="project" value="InterPro"/>
</dbReference>
<name>A0A5P8W849_9NOSO</name>
<evidence type="ECO:0000313" key="4">
    <source>
        <dbReference type="Proteomes" id="UP000326678"/>
    </source>
</evidence>
<evidence type="ECO:0000313" key="3">
    <source>
        <dbReference type="EMBL" id="QFS48731.1"/>
    </source>
</evidence>
<dbReference type="Pfam" id="PF04966">
    <property type="entry name" value="OprB"/>
    <property type="match status" value="1"/>
</dbReference>
<protein>
    <submittedName>
        <fullName evidence="3">Carbohydrate porin</fullName>
    </submittedName>
</protein>
<dbReference type="InterPro" id="IPR047684">
    <property type="entry name" value="Por_som-like"/>
</dbReference>
<dbReference type="InterPro" id="IPR051465">
    <property type="entry name" value="Cell_Envelope_Struct_Comp"/>
</dbReference>
<proteinExistence type="inferred from homology"/>
<keyword evidence="4" id="KW-1185">Reference proteome</keyword>
<dbReference type="GO" id="GO:0008643">
    <property type="term" value="P:carbohydrate transport"/>
    <property type="evidence" value="ECO:0007669"/>
    <property type="project" value="InterPro"/>
</dbReference>
<dbReference type="PANTHER" id="PTHR43308:SF1">
    <property type="entry name" value="OUTER MEMBRANE PROTEIN ALPHA"/>
    <property type="match status" value="1"/>
</dbReference>
<comment type="similarity">
    <text evidence="1 2">Belongs to the OprB family.</text>
</comment>
<dbReference type="PANTHER" id="PTHR43308">
    <property type="entry name" value="OUTER MEMBRANE PROTEIN ALPHA-RELATED"/>
    <property type="match status" value="1"/>
</dbReference>
<evidence type="ECO:0000256" key="1">
    <source>
        <dbReference type="ARBA" id="ARBA00008769"/>
    </source>
</evidence>
<dbReference type="AlphaFoldDB" id="A0A5P8W849"/>
<sequence>MPLETAFAITDRKTKPLDQINSVSSLSNISVTDWEFLALQSLAERYDCIGDAAQGDLFEQPPQKRLPVLTRYEFAISLNAYSRCIHQNIAVSSTNLVNQQDLATLRRLHAKFVPQLTTLQERLDKLEVQTTQLQPQQFSTTTKLSGEVIFAFTGLNGGNKVDNNFILSNRVRLNFDTSFTGNDRLRVRLQAANTPSLKRSSGTEMARLGFEADNNNEFEISRLEYRFPIGKQATVYIEAAGGELSDFTVTVNPYFSSSSNGSISRFGRRNPIYRQGSGPGVGMNYKFSDAVSFSLGYIADRAENPKFGIGESPYGAIVQLNLEPIEDLEIGLTYVRSYNNLNTGTGSELANDPFDDESDRITANSYGIEAALRLSRHFTFGGWVGFTEATAEDVSGKPEANIFNYAITFAFPDLGKEDNLAGIIIGQPPKVSKNDFDKNFQDEATSWHLEFFYRYQATDNIAITPGLLVITNPEHKQNKDTVYVGTIRTTFSF</sequence>
<dbReference type="KEGG" id="nsh:GXM_06225"/>
<organism evidence="3 4">
    <name type="scientific">Nostoc sphaeroides CCNUC1</name>
    <dbReference type="NCBI Taxonomy" id="2653204"/>
    <lineage>
        <taxon>Bacteria</taxon>
        <taxon>Bacillati</taxon>
        <taxon>Cyanobacteriota</taxon>
        <taxon>Cyanophyceae</taxon>
        <taxon>Nostocales</taxon>
        <taxon>Nostocaceae</taxon>
        <taxon>Nostoc</taxon>
    </lineage>
</organism>
<evidence type="ECO:0000256" key="2">
    <source>
        <dbReference type="RuleBase" id="RU363072"/>
    </source>
</evidence>
<gene>
    <name evidence="3" type="ORF">GXM_06225</name>
</gene>
<reference evidence="3 4" key="1">
    <citation type="submission" date="2019-10" db="EMBL/GenBank/DDBJ databases">
        <title>Genomic and transcriptomic insights into the perfect genentic adaptation of a filamentous nitrogen-fixing cyanobacterium to rice fields.</title>
        <authorList>
            <person name="Chen Z."/>
        </authorList>
    </citation>
    <scope>NUCLEOTIDE SEQUENCE [LARGE SCALE GENOMIC DNA]</scope>
    <source>
        <strain evidence="3">CCNUC1</strain>
    </source>
</reference>
<dbReference type="Gene3D" id="2.40.160.180">
    <property type="entry name" value="Carbohydrate-selective porin OprB"/>
    <property type="match status" value="1"/>
</dbReference>